<dbReference type="InterPro" id="IPR001810">
    <property type="entry name" value="F-box_dom"/>
</dbReference>
<evidence type="ECO:0000313" key="5">
    <source>
        <dbReference type="Proteomes" id="UP000639772"/>
    </source>
</evidence>
<dbReference type="OrthoDB" id="68328at2759"/>
<evidence type="ECO:0000256" key="1">
    <source>
        <dbReference type="ARBA" id="ARBA00022441"/>
    </source>
</evidence>
<dbReference type="Proteomes" id="UP000639772">
    <property type="component" value="Unassembled WGS sequence"/>
</dbReference>
<sequence length="355" mass="40145">MPLPINTSDVYEQVMEQHLPLICGLPDDLAILCISRVPRQFHHILRCVSRRWRALLKSKDWHSCRQNLEETWVFAMCISNYKGTCYVLDPHPSRRSWKLLNPIPSRCVNREGMSFEALGNKLFLLGGCSCQEKATDEVYCYNASTGKWEDVASMPTARCYFLSAAIDNKIYITGGLGMSSKAWKSWDVFDYTSNSWSSHEDPCLIPDIVKAFLFDGKLYTIHKSWIDSQYARVYDPSSREWVDANLEMTCCARGPTVVVHGTLFMLDETCGTRLMMWRRETEEWVPLGRLSLALTKPPCQLVAVGKSIFIIGQNLSTVIVDIDKAASVEGVLVASSFAPKLDNDLFVVSCRTNAI</sequence>
<name>A0A835R850_VANPL</name>
<dbReference type="InterPro" id="IPR015915">
    <property type="entry name" value="Kelch-typ_b-propeller"/>
</dbReference>
<dbReference type="InterPro" id="IPR036047">
    <property type="entry name" value="F-box-like_dom_sf"/>
</dbReference>
<dbReference type="AlphaFoldDB" id="A0A835R850"/>
<dbReference type="Pfam" id="PF00646">
    <property type="entry name" value="F-box"/>
    <property type="match status" value="1"/>
</dbReference>
<dbReference type="PANTHER" id="PTHR46344:SF26">
    <property type="entry name" value="F-BOX DOMAIN-CONTAINING PROTEIN"/>
    <property type="match status" value="1"/>
</dbReference>
<protein>
    <recommendedName>
        <fullName evidence="3">F-box domain-containing protein</fullName>
    </recommendedName>
</protein>
<gene>
    <name evidence="4" type="ORF">HPP92_008309</name>
</gene>
<dbReference type="CDD" id="cd22152">
    <property type="entry name" value="F-box_AtAFR-like"/>
    <property type="match status" value="1"/>
</dbReference>
<evidence type="ECO:0000256" key="2">
    <source>
        <dbReference type="ARBA" id="ARBA00022737"/>
    </source>
</evidence>
<dbReference type="InterPro" id="IPR006652">
    <property type="entry name" value="Kelch_1"/>
</dbReference>
<dbReference type="InterPro" id="IPR057499">
    <property type="entry name" value="Kelch_FKB95"/>
</dbReference>
<dbReference type="SUPFAM" id="SSF81383">
    <property type="entry name" value="F-box domain"/>
    <property type="match status" value="1"/>
</dbReference>
<dbReference type="EMBL" id="JADCNM010000004">
    <property type="protein sequence ID" value="KAG0486214.1"/>
    <property type="molecule type" value="Genomic_DNA"/>
</dbReference>
<dbReference type="SUPFAM" id="SSF117281">
    <property type="entry name" value="Kelch motif"/>
    <property type="match status" value="1"/>
</dbReference>
<dbReference type="SMART" id="SM00612">
    <property type="entry name" value="Kelch"/>
    <property type="match status" value="2"/>
</dbReference>
<keyword evidence="1" id="KW-0880">Kelch repeat</keyword>
<organism evidence="4 5">
    <name type="scientific">Vanilla planifolia</name>
    <name type="common">Vanilla</name>
    <dbReference type="NCBI Taxonomy" id="51239"/>
    <lineage>
        <taxon>Eukaryota</taxon>
        <taxon>Viridiplantae</taxon>
        <taxon>Streptophyta</taxon>
        <taxon>Embryophyta</taxon>
        <taxon>Tracheophyta</taxon>
        <taxon>Spermatophyta</taxon>
        <taxon>Magnoliopsida</taxon>
        <taxon>Liliopsida</taxon>
        <taxon>Asparagales</taxon>
        <taxon>Orchidaceae</taxon>
        <taxon>Vanilloideae</taxon>
        <taxon>Vanilleae</taxon>
        <taxon>Vanilla</taxon>
    </lineage>
</organism>
<evidence type="ECO:0000259" key="3">
    <source>
        <dbReference type="SMART" id="SM00256"/>
    </source>
</evidence>
<dbReference type="PANTHER" id="PTHR46344">
    <property type="entry name" value="OS02G0202900 PROTEIN"/>
    <property type="match status" value="1"/>
</dbReference>
<dbReference type="SMART" id="SM00256">
    <property type="entry name" value="FBOX"/>
    <property type="match status" value="1"/>
</dbReference>
<reference evidence="4 5" key="1">
    <citation type="journal article" date="2020" name="Nat. Food">
        <title>A phased Vanilla planifolia genome enables genetic improvement of flavour and production.</title>
        <authorList>
            <person name="Hasing T."/>
            <person name="Tang H."/>
            <person name="Brym M."/>
            <person name="Khazi F."/>
            <person name="Huang T."/>
            <person name="Chambers A.H."/>
        </authorList>
    </citation>
    <scope>NUCLEOTIDE SEQUENCE [LARGE SCALE GENOMIC DNA]</scope>
    <source>
        <tissue evidence="4">Leaf</tissue>
    </source>
</reference>
<dbReference type="Pfam" id="PF25210">
    <property type="entry name" value="Kelch_FKB95"/>
    <property type="match status" value="1"/>
</dbReference>
<dbReference type="Gene3D" id="2.120.10.80">
    <property type="entry name" value="Kelch-type beta propeller"/>
    <property type="match status" value="1"/>
</dbReference>
<feature type="domain" description="F-box" evidence="3">
    <location>
        <begin position="25"/>
        <end position="65"/>
    </location>
</feature>
<proteinExistence type="predicted"/>
<evidence type="ECO:0000313" key="4">
    <source>
        <dbReference type="EMBL" id="KAG0486214.1"/>
    </source>
</evidence>
<keyword evidence="2" id="KW-0677">Repeat</keyword>
<accession>A0A835R850</accession>
<comment type="caution">
    <text evidence="4">The sequence shown here is derived from an EMBL/GenBank/DDBJ whole genome shotgun (WGS) entry which is preliminary data.</text>
</comment>